<proteinExistence type="predicted"/>
<dbReference type="EMBL" id="DS233143">
    <property type="protein sequence ID" value="EDS28347.1"/>
    <property type="molecule type" value="Genomic_DNA"/>
</dbReference>
<dbReference type="eggNOG" id="KOG0364">
    <property type="taxonomic scope" value="Eukaryota"/>
</dbReference>
<reference evidence="1" key="1">
    <citation type="submission" date="2007-03" db="EMBL/GenBank/DDBJ databases">
        <title>Annotation of Culex pipiens quinquefasciatus.</title>
        <authorList>
            <consortium name="The Broad Institute Genome Sequencing Platform"/>
            <person name="Atkinson P.W."/>
            <person name="Hemingway J."/>
            <person name="Christensen B.M."/>
            <person name="Higgs S."/>
            <person name="Kodira C."/>
            <person name="Hannick L."/>
            <person name="Megy K."/>
            <person name="O'Leary S."/>
            <person name="Pearson M."/>
            <person name="Haas B.J."/>
            <person name="Mauceli E."/>
            <person name="Wortman J.R."/>
            <person name="Lee N.H."/>
            <person name="Guigo R."/>
            <person name="Stanke M."/>
            <person name="Alvarado L."/>
            <person name="Amedeo P."/>
            <person name="Antoine C.H."/>
            <person name="Arensburger P."/>
            <person name="Bidwell S.L."/>
            <person name="Crawford M."/>
            <person name="Camaro F."/>
            <person name="Devon K."/>
            <person name="Engels R."/>
            <person name="Hammond M."/>
            <person name="Howarth C."/>
            <person name="Koehrsen M."/>
            <person name="Lawson D."/>
            <person name="Montgomery P."/>
            <person name="Nene V."/>
            <person name="Nusbaum C."/>
            <person name="Puiu D."/>
            <person name="Romero-Severson J."/>
            <person name="Severson D.W."/>
            <person name="Shumway M."/>
            <person name="Sisk P."/>
            <person name="Stolte C."/>
            <person name="Zeng Q."/>
            <person name="Eisenstadt E."/>
            <person name="Fraser-Liggett C."/>
            <person name="Strausberg R."/>
            <person name="Galagan J."/>
            <person name="Birren B."/>
            <person name="Collins F.H."/>
        </authorList>
    </citation>
    <scope>NUCLEOTIDE SEQUENCE [LARGE SCALE GENOMIC DNA]</scope>
    <source>
        <strain evidence="1">JHB</strain>
    </source>
</reference>
<sequence length="75" mass="8700">MLMDQMVRIVMTNDRNMILLEITSQHPVANSMIMIARTQDEEVVMEPPRRTVLIRAYRESLEDMIKLLQEGASVP</sequence>
<dbReference type="KEGG" id="cqu:CpipJ_CPIJ018770"/>
<reference evidence="2" key="2">
    <citation type="submission" date="2020-05" db="UniProtKB">
        <authorList>
            <consortium name="EnsemblMetazoa"/>
        </authorList>
    </citation>
    <scope>IDENTIFICATION</scope>
    <source>
        <strain evidence="2">JHB</strain>
    </source>
</reference>
<protein>
    <submittedName>
        <fullName evidence="1 2">T-complex protein 1 subunit gamma</fullName>
    </submittedName>
</protein>
<evidence type="ECO:0000313" key="3">
    <source>
        <dbReference type="Proteomes" id="UP000002320"/>
    </source>
</evidence>
<evidence type="ECO:0000313" key="1">
    <source>
        <dbReference type="EMBL" id="EDS28347.1"/>
    </source>
</evidence>
<dbReference type="Proteomes" id="UP000002320">
    <property type="component" value="Unassembled WGS sequence"/>
</dbReference>
<evidence type="ECO:0000313" key="2">
    <source>
        <dbReference type="EnsemblMetazoa" id="CPIJ018770-PA"/>
    </source>
</evidence>
<dbReference type="AlphaFoldDB" id="B0XHD4"/>
<dbReference type="OrthoDB" id="275057at2759"/>
<name>B0XHD4_CULQU</name>
<dbReference type="HOGENOM" id="CLU_2673536_0_0_1"/>
<dbReference type="SUPFAM" id="SSF48592">
    <property type="entry name" value="GroEL equatorial domain-like"/>
    <property type="match status" value="1"/>
</dbReference>
<accession>B0XHD4</accession>
<keyword evidence="3" id="KW-1185">Reference proteome</keyword>
<organism>
    <name type="scientific">Culex quinquefasciatus</name>
    <name type="common">Southern house mosquito</name>
    <name type="synonym">Culex pungens</name>
    <dbReference type="NCBI Taxonomy" id="7176"/>
    <lineage>
        <taxon>Eukaryota</taxon>
        <taxon>Metazoa</taxon>
        <taxon>Ecdysozoa</taxon>
        <taxon>Arthropoda</taxon>
        <taxon>Hexapoda</taxon>
        <taxon>Insecta</taxon>
        <taxon>Pterygota</taxon>
        <taxon>Neoptera</taxon>
        <taxon>Endopterygota</taxon>
        <taxon>Diptera</taxon>
        <taxon>Nematocera</taxon>
        <taxon>Culicoidea</taxon>
        <taxon>Culicidae</taxon>
        <taxon>Culicinae</taxon>
        <taxon>Culicini</taxon>
        <taxon>Culex</taxon>
        <taxon>Culex</taxon>
    </lineage>
</organism>
<dbReference type="VEuPathDB" id="VectorBase:CQUJHB004928"/>
<dbReference type="Gene3D" id="1.10.560.10">
    <property type="entry name" value="GroEL-like equatorial domain"/>
    <property type="match status" value="1"/>
</dbReference>
<dbReference type="STRING" id="7176.B0XHD4"/>
<dbReference type="EnsemblMetazoa" id="CPIJ018770-RA">
    <property type="protein sequence ID" value="CPIJ018770-PA"/>
    <property type="gene ID" value="CPIJ018770"/>
</dbReference>
<gene>
    <name evidence="2" type="primary">6052868</name>
    <name evidence="1" type="ORF">CpipJ_CPIJ018770</name>
</gene>
<dbReference type="InParanoid" id="B0XHD4"/>
<dbReference type="VEuPathDB" id="VectorBase:CPIJ018770"/>
<dbReference type="InterPro" id="IPR027413">
    <property type="entry name" value="GROEL-like_equatorial_sf"/>
</dbReference>